<name>A0A3B0WXJ9_9ZZZZ</name>
<proteinExistence type="inferred from homology"/>
<keyword evidence="4" id="KW-0547">Nucleotide-binding</keyword>
<dbReference type="InterPro" id="IPR037196">
    <property type="entry name" value="HSP90_C"/>
</dbReference>
<dbReference type="CDD" id="cd16927">
    <property type="entry name" value="HATPase_Hsp90-like"/>
    <property type="match status" value="1"/>
</dbReference>
<evidence type="ECO:0000256" key="7">
    <source>
        <dbReference type="ARBA" id="ARBA00023186"/>
    </source>
</evidence>
<comment type="subcellular location">
    <subcellularLocation>
        <location evidence="1">Cytoplasm</location>
    </subcellularLocation>
</comment>
<protein>
    <submittedName>
        <fullName evidence="9">Chaperone protein HtpG</fullName>
    </submittedName>
</protein>
<dbReference type="GO" id="GO:0140662">
    <property type="term" value="F:ATP-dependent protein folding chaperone"/>
    <property type="evidence" value="ECO:0007669"/>
    <property type="project" value="InterPro"/>
</dbReference>
<dbReference type="Pfam" id="PF13589">
    <property type="entry name" value="HATPase_c_3"/>
    <property type="match status" value="1"/>
</dbReference>
<dbReference type="AlphaFoldDB" id="A0A3B0WXJ9"/>
<dbReference type="InterPro" id="IPR020575">
    <property type="entry name" value="Hsp90_N"/>
</dbReference>
<dbReference type="Gene3D" id="3.30.565.10">
    <property type="entry name" value="Histidine kinase-like ATPase, C-terminal domain"/>
    <property type="match status" value="1"/>
</dbReference>
<dbReference type="InterPro" id="IPR020568">
    <property type="entry name" value="Ribosomal_Su5_D2-typ_SF"/>
</dbReference>
<reference evidence="9" key="1">
    <citation type="submission" date="2018-06" db="EMBL/GenBank/DDBJ databases">
        <authorList>
            <person name="Zhirakovskaya E."/>
        </authorList>
    </citation>
    <scope>NUCLEOTIDE SEQUENCE</scope>
</reference>
<keyword evidence="5" id="KW-0067">ATP-binding</keyword>
<evidence type="ECO:0000256" key="2">
    <source>
        <dbReference type="ARBA" id="ARBA00008239"/>
    </source>
</evidence>
<dbReference type="Pfam" id="PF00183">
    <property type="entry name" value="HSP90"/>
    <property type="match status" value="1"/>
</dbReference>
<dbReference type="PANTHER" id="PTHR11528">
    <property type="entry name" value="HEAT SHOCK PROTEIN 90 FAMILY MEMBER"/>
    <property type="match status" value="1"/>
</dbReference>
<sequence>MSVEASKETLEFQTEARQILHLMTHSLYSNKEIFLRELVSNASDACDKLRFEALADDSLYDGDGELAITVEFDEDAKTVTIIDNGIGMSRQEVIDNVGTIASSGTRKFLDAMTGDQAKDAQMIGQFGVGFYSSFIVADKVTLETRRAGATADEAVLWESDGEGSFSLENIEKSERGTKVTLHLKEGEAEFASPFRLKSIIKQYSDHISIPVMMAEDELDDEGKAKTDDDGKTITKLERVNSAAALWARDKSEISDEDYNEFYKHVSLDFTDPLSWIHSKVEGNQSYTSLLYVPTNPPFDLFDRDHKRGVKLYVKRIFIMDEAEQLMPNYLRFVKGVIDSDDLPLNVSREILQQNKTIDRIRGASVKKVLGMLESIQKNDKEKYAAFWASFGQVLKEGPIEDMANKDRIAKLLYFASTHNESDEQNVTLDDYISRMPESQDKIYYIVADNYTAAKNSPHLEVFKKKGIEVLLLSDRVDEWLVSHLTEVDEKKLQSVARGSLDIDEDEKKEQEEVEKTFTSVIEHAKKVLEGKVKEIRMSQRLTDSPSCLVLEENDMSAQMQQIMEAAGQYAPKSEPILELNADHSLVKKLNDITDDNLFEDYTHLLFEQAQLAAGAPLEDAAGFVKRVNKLLDK</sequence>
<dbReference type="FunFam" id="3.30.565.10:FF:000009">
    <property type="entry name" value="Molecular chaperone HtpG"/>
    <property type="match status" value="1"/>
</dbReference>
<dbReference type="InterPro" id="IPR001404">
    <property type="entry name" value="Hsp90_fam"/>
</dbReference>
<organism evidence="9">
    <name type="scientific">hydrothermal vent metagenome</name>
    <dbReference type="NCBI Taxonomy" id="652676"/>
    <lineage>
        <taxon>unclassified sequences</taxon>
        <taxon>metagenomes</taxon>
        <taxon>ecological metagenomes</taxon>
    </lineage>
</organism>
<comment type="similarity">
    <text evidence="2">Belongs to the heat shock protein 90 family.</text>
</comment>
<dbReference type="SUPFAM" id="SSF54211">
    <property type="entry name" value="Ribosomal protein S5 domain 2-like"/>
    <property type="match status" value="1"/>
</dbReference>
<evidence type="ECO:0000259" key="8">
    <source>
        <dbReference type="SMART" id="SM00387"/>
    </source>
</evidence>
<accession>A0A3B0WXJ9</accession>
<dbReference type="SUPFAM" id="SSF110942">
    <property type="entry name" value="HSP90 C-terminal domain"/>
    <property type="match status" value="1"/>
</dbReference>
<dbReference type="PRINTS" id="PR00775">
    <property type="entry name" value="HEATSHOCK90"/>
</dbReference>
<keyword evidence="6" id="KW-0346">Stress response</keyword>
<dbReference type="GO" id="GO:0005524">
    <property type="term" value="F:ATP binding"/>
    <property type="evidence" value="ECO:0007669"/>
    <property type="project" value="UniProtKB-KW"/>
</dbReference>
<feature type="domain" description="Histidine kinase/HSP90-like ATPase" evidence="8">
    <location>
        <begin position="30"/>
        <end position="187"/>
    </location>
</feature>
<evidence type="ECO:0000256" key="6">
    <source>
        <dbReference type="ARBA" id="ARBA00023016"/>
    </source>
</evidence>
<dbReference type="SMART" id="SM00387">
    <property type="entry name" value="HATPase_c"/>
    <property type="match status" value="1"/>
</dbReference>
<dbReference type="InterPro" id="IPR019805">
    <property type="entry name" value="Heat_shock_protein_90_CS"/>
</dbReference>
<dbReference type="InterPro" id="IPR036890">
    <property type="entry name" value="HATPase_C_sf"/>
</dbReference>
<keyword evidence="7" id="KW-0143">Chaperone</keyword>
<dbReference type="InterPro" id="IPR003594">
    <property type="entry name" value="HATPase_dom"/>
</dbReference>
<dbReference type="GO" id="GO:0051082">
    <property type="term" value="F:unfolded protein binding"/>
    <property type="evidence" value="ECO:0007669"/>
    <property type="project" value="InterPro"/>
</dbReference>
<dbReference type="PIRSF" id="PIRSF002583">
    <property type="entry name" value="Hsp90"/>
    <property type="match status" value="1"/>
</dbReference>
<evidence type="ECO:0000313" key="9">
    <source>
        <dbReference type="EMBL" id="VAW53919.1"/>
    </source>
</evidence>
<keyword evidence="3" id="KW-0963">Cytoplasm</keyword>
<dbReference type="SUPFAM" id="SSF55874">
    <property type="entry name" value="ATPase domain of HSP90 chaperone/DNA topoisomerase II/histidine kinase"/>
    <property type="match status" value="1"/>
</dbReference>
<dbReference type="NCBIfam" id="NF003555">
    <property type="entry name" value="PRK05218.1"/>
    <property type="match status" value="1"/>
</dbReference>
<dbReference type="HAMAP" id="MF_00505">
    <property type="entry name" value="HSP90"/>
    <property type="match status" value="1"/>
</dbReference>
<evidence type="ECO:0000256" key="4">
    <source>
        <dbReference type="ARBA" id="ARBA00022741"/>
    </source>
</evidence>
<evidence type="ECO:0000256" key="1">
    <source>
        <dbReference type="ARBA" id="ARBA00004496"/>
    </source>
</evidence>
<dbReference type="Gene3D" id="1.20.120.790">
    <property type="entry name" value="Heat shock protein 90, C-terminal domain"/>
    <property type="match status" value="1"/>
</dbReference>
<dbReference type="Gene3D" id="3.40.50.11260">
    <property type="match status" value="1"/>
</dbReference>
<dbReference type="FunFam" id="3.30.230.80:FF:000002">
    <property type="entry name" value="Molecular chaperone HtpG"/>
    <property type="match status" value="1"/>
</dbReference>
<gene>
    <name evidence="9" type="ORF">MNBD_GAMMA05-1587</name>
</gene>
<dbReference type="EMBL" id="UOFE01000036">
    <property type="protein sequence ID" value="VAW53919.1"/>
    <property type="molecule type" value="Genomic_DNA"/>
</dbReference>
<evidence type="ECO:0000256" key="3">
    <source>
        <dbReference type="ARBA" id="ARBA00022490"/>
    </source>
</evidence>
<dbReference type="GO" id="GO:0005737">
    <property type="term" value="C:cytoplasm"/>
    <property type="evidence" value="ECO:0007669"/>
    <property type="project" value="UniProtKB-SubCell"/>
</dbReference>
<dbReference type="PROSITE" id="PS00298">
    <property type="entry name" value="HSP90"/>
    <property type="match status" value="1"/>
</dbReference>
<dbReference type="GO" id="GO:0016887">
    <property type="term" value="F:ATP hydrolysis activity"/>
    <property type="evidence" value="ECO:0007669"/>
    <property type="project" value="InterPro"/>
</dbReference>
<evidence type="ECO:0000256" key="5">
    <source>
        <dbReference type="ARBA" id="ARBA00022840"/>
    </source>
</evidence>
<dbReference type="Gene3D" id="3.30.230.80">
    <property type="match status" value="1"/>
</dbReference>